<sequence length="255" mass="29410">MITQLKHHLIIVLSMTLISSAWAQDVLSPAQINVLATANENRYDLPNISYTYTEWGFKIRLNHIKLDHIVDYTLNGKIITDAIKILIEQEIITLIEKNDKGFEFEVLFAPEILPNDSEFGVILDNGLKVSCVIYDPINGLFPVWSNLINWNNQSKNRLLVKGYVKQYEPNCGFRGCYKSVPEQWVQIYIHNGQNWVYKETVYSDNSGFYNFLIEDYCGEVAAYTAKAGKEVWQEQNVWTSCTPFINEQAIILQLK</sequence>
<keyword evidence="1" id="KW-0732">Signal</keyword>
<organism evidence="2 3">
    <name type="scientific">Candidatus Thiomargarita nelsonii</name>
    <dbReference type="NCBI Taxonomy" id="1003181"/>
    <lineage>
        <taxon>Bacteria</taxon>
        <taxon>Pseudomonadati</taxon>
        <taxon>Pseudomonadota</taxon>
        <taxon>Gammaproteobacteria</taxon>
        <taxon>Thiotrichales</taxon>
        <taxon>Thiotrichaceae</taxon>
        <taxon>Thiomargarita</taxon>
    </lineage>
</organism>
<evidence type="ECO:0000313" key="2">
    <source>
        <dbReference type="EMBL" id="KHD06406.1"/>
    </source>
</evidence>
<name>A0A0A6PG51_9GAMM</name>
<dbReference type="Proteomes" id="UP000030428">
    <property type="component" value="Unassembled WGS sequence"/>
</dbReference>
<evidence type="ECO:0008006" key="4">
    <source>
        <dbReference type="Google" id="ProtNLM"/>
    </source>
</evidence>
<protein>
    <recommendedName>
        <fullName evidence="4">Secreted protein</fullName>
    </recommendedName>
</protein>
<proteinExistence type="predicted"/>
<reference evidence="2 3" key="1">
    <citation type="journal article" date="2016" name="Front. Microbiol.">
        <title>Single-Cell (Meta-)Genomics of a Dimorphic Candidatus Thiomargarita nelsonii Reveals Genomic Plasticity.</title>
        <authorList>
            <person name="Flood B.E."/>
            <person name="Fliss P."/>
            <person name="Jones D.S."/>
            <person name="Dick G.J."/>
            <person name="Jain S."/>
            <person name="Kaster A.K."/>
            <person name="Winkel M."/>
            <person name="Mussmann M."/>
            <person name="Bailey J."/>
        </authorList>
    </citation>
    <scope>NUCLEOTIDE SEQUENCE [LARGE SCALE GENOMIC DNA]</scope>
    <source>
        <strain evidence="2">Hydrate Ridge</strain>
    </source>
</reference>
<gene>
    <name evidence="2" type="ORF">PN36_05070</name>
</gene>
<dbReference type="EMBL" id="JSZA02000014">
    <property type="protein sequence ID" value="KHD06406.1"/>
    <property type="molecule type" value="Genomic_DNA"/>
</dbReference>
<feature type="signal peptide" evidence="1">
    <location>
        <begin position="1"/>
        <end position="23"/>
    </location>
</feature>
<comment type="caution">
    <text evidence="2">The sequence shown here is derived from an EMBL/GenBank/DDBJ whole genome shotgun (WGS) entry which is preliminary data.</text>
</comment>
<accession>A0A0A6PG51</accession>
<feature type="chain" id="PRO_5007387875" description="Secreted protein" evidence="1">
    <location>
        <begin position="24"/>
        <end position="255"/>
    </location>
</feature>
<evidence type="ECO:0000256" key="1">
    <source>
        <dbReference type="SAM" id="SignalP"/>
    </source>
</evidence>
<dbReference type="AlphaFoldDB" id="A0A0A6PG51"/>
<keyword evidence="3" id="KW-1185">Reference proteome</keyword>
<evidence type="ECO:0000313" key="3">
    <source>
        <dbReference type="Proteomes" id="UP000030428"/>
    </source>
</evidence>